<dbReference type="Proteomes" id="UP000055024">
    <property type="component" value="Unassembled WGS sequence"/>
</dbReference>
<organism evidence="1 2">
    <name type="scientific">Trichinella zimbabwensis</name>
    <dbReference type="NCBI Taxonomy" id="268475"/>
    <lineage>
        <taxon>Eukaryota</taxon>
        <taxon>Metazoa</taxon>
        <taxon>Ecdysozoa</taxon>
        <taxon>Nematoda</taxon>
        <taxon>Enoplea</taxon>
        <taxon>Dorylaimia</taxon>
        <taxon>Trichinellida</taxon>
        <taxon>Trichinellidae</taxon>
        <taxon>Trichinella</taxon>
    </lineage>
</organism>
<evidence type="ECO:0000313" key="2">
    <source>
        <dbReference type="Proteomes" id="UP000055024"/>
    </source>
</evidence>
<dbReference type="EMBL" id="JYDP01000006">
    <property type="protein sequence ID" value="KRZ17595.1"/>
    <property type="molecule type" value="Genomic_DNA"/>
</dbReference>
<dbReference type="AlphaFoldDB" id="A0A0V1I3V9"/>
<comment type="caution">
    <text evidence="1">The sequence shown here is derived from an EMBL/GenBank/DDBJ whole genome shotgun (WGS) entry which is preliminary data.</text>
</comment>
<protein>
    <submittedName>
        <fullName evidence="1">Uncharacterized protein</fullName>
    </submittedName>
</protein>
<keyword evidence="2" id="KW-1185">Reference proteome</keyword>
<accession>A0A0V1I3V9</accession>
<reference evidence="1 2" key="1">
    <citation type="submission" date="2015-01" db="EMBL/GenBank/DDBJ databases">
        <title>Evolution of Trichinella species and genotypes.</title>
        <authorList>
            <person name="Korhonen P.K."/>
            <person name="Edoardo P."/>
            <person name="Giuseppe L.R."/>
            <person name="Gasser R.B."/>
        </authorList>
    </citation>
    <scope>NUCLEOTIDE SEQUENCE [LARGE SCALE GENOMIC DNA]</scope>
    <source>
        <strain evidence="1">ISS1029</strain>
    </source>
</reference>
<dbReference type="OrthoDB" id="10463803at2759"/>
<sequence length="128" mass="14875">MSSIRCFSAINQHRYKSSKANINVIKHATKNHNRVVSVISREETCIGRIAKQLMKALQFIKANDNLNKIIEMISIFWKKELRFDQHADLTKTFSSKKQLVKMGHYILKDLGAIDEPLNYMHSVLLIEF</sequence>
<proteinExistence type="predicted"/>
<evidence type="ECO:0000313" key="1">
    <source>
        <dbReference type="EMBL" id="KRZ17595.1"/>
    </source>
</evidence>
<gene>
    <name evidence="1" type="ORF">T11_5095</name>
</gene>
<name>A0A0V1I3V9_9BILA</name>